<dbReference type="RefSeq" id="WP_072160606.1">
    <property type="nucleotide sequence ID" value="NZ_CP159837.1"/>
</dbReference>
<proteinExistence type="predicted"/>
<accession>A0AAU8JAC4</accession>
<organism evidence="2">
    <name type="scientific">Planktothricoides raciborskii GIHE-MW2</name>
    <dbReference type="NCBI Taxonomy" id="2792601"/>
    <lineage>
        <taxon>Bacteria</taxon>
        <taxon>Bacillati</taxon>
        <taxon>Cyanobacteriota</taxon>
        <taxon>Cyanophyceae</taxon>
        <taxon>Oscillatoriophycideae</taxon>
        <taxon>Oscillatoriales</taxon>
        <taxon>Oscillatoriaceae</taxon>
        <taxon>Planktothricoides</taxon>
    </lineage>
</organism>
<dbReference type="Pfam" id="PF13767">
    <property type="entry name" value="DUF4168"/>
    <property type="match status" value="1"/>
</dbReference>
<dbReference type="AlphaFoldDB" id="A0AAU8JAC4"/>
<name>A0AAU8JAC4_9CYAN</name>
<evidence type="ECO:0000313" key="2">
    <source>
        <dbReference type="EMBL" id="XCM36096.1"/>
    </source>
</evidence>
<gene>
    <name evidence="2" type="ORF">ABWT76_004829</name>
</gene>
<evidence type="ECO:0000259" key="1">
    <source>
        <dbReference type="Pfam" id="PF13767"/>
    </source>
</evidence>
<dbReference type="EMBL" id="CP159837">
    <property type="protein sequence ID" value="XCM36096.1"/>
    <property type="molecule type" value="Genomic_DNA"/>
</dbReference>
<feature type="domain" description="DUF4168" evidence="1">
    <location>
        <begin position="60"/>
        <end position="155"/>
    </location>
</feature>
<dbReference type="InterPro" id="IPR025433">
    <property type="entry name" value="DUF4168"/>
</dbReference>
<reference evidence="2" key="1">
    <citation type="submission" date="2024-07" db="EMBL/GenBank/DDBJ databases">
        <authorList>
            <person name="Kim Y.J."/>
            <person name="Jeong J.Y."/>
        </authorList>
    </citation>
    <scope>NUCLEOTIDE SEQUENCE</scope>
    <source>
        <strain evidence="2">GIHE-MW2</strain>
    </source>
</reference>
<sequence length="169" mass="19031">MLTSNFSPLTSKWLSRSLLAAILSTMSCFTGLTPSISLKSAAILDFNSAALAQQSAPSLSAAEITNYARSLLAIEPLRQEYYNQIKQRFTGREEMPQIICSDQDSVNRLPREIRESAIDYCQKSIAIVENNSLTIQRFNQITNLLTQDTRILERITAELLRLQTPNLFQ</sequence>
<protein>
    <submittedName>
        <fullName evidence="2">DUF4168 domain-containing protein</fullName>
    </submittedName>
</protein>